<dbReference type="InterPro" id="IPR019734">
    <property type="entry name" value="TPR_rpt"/>
</dbReference>
<feature type="repeat" description="TPR" evidence="7">
    <location>
        <begin position="442"/>
        <end position="475"/>
    </location>
</feature>
<dbReference type="Pfam" id="PF13414">
    <property type="entry name" value="TPR_11"/>
    <property type="match status" value="1"/>
</dbReference>
<dbReference type="InterPro" id="IPR007192">
    <property type="entry name" value="APC8"/>
</dbReference>
<keyword evidence="2" id="KW-0677">Repeat</keyword>
<evidence type="ECO:0000256" key="5">
    <source>
        <dbReference type="ARBA" id="ARBA00022803"/>
    </source>
</evidence>
<keyword evidence="4" id="KW-0833">Ubl conjugation pathway</keyword>
<dbReference type="GO" id="GO:0051301">
    <property type="term" value="P:cell division"/>
    <property type="evidence" value="ECO:0007669"/>
    <property type="project" value="UniProtKB-KW"/>
</dbReference>
<dbReference type="SMART" id="SM00028">
    <property type="entry name" value="TPR"/>
    <property type="match status" value="7"/>
</dbReference>
<dbReference type="PANTHER" id="PTHR12558">
    <property type="entry name" value="CELL DIVISION CYCLE 16,23,27"/>
    <property type="match status" value="1"/>
</dbReference>
<dbReference type="Pfam" id="PF04049">
    <property type="entry name" value="ANAPC8"/>
    <property type="match status" value="2"/>
</dbReference>
<accession>A0A7S3V7V5</accession>
<keyword evidence="6" id="KW-0131">Cell cycle</keyword>
<dbReference type="GO" id="GO:0016567">
    <property type="term" value="P:protein ubiquitination"/>
    <property type="evidence" value="ECO:0007669"/>
    <property type="project" value="TreeGrafter"/>
</dbReference>
<gene>
    <name evidence="9" type="ORF">CDEB00056_LOCUS7400</name>
</gene>
<evidence type="ECO:0000313" key="9">
    <source>
        <dbReference type="EMBL" id="CAE0462559.1"/>
    </source>
</evidence>
<organism evidence="9">
    <name type="scientific">Chaetoceros debilis</name>
    <dbReference type="NCBI Taxonomy" id="122233"/>
    <lineage>
        <taxon>Eukaryota</taxon>
        <taxon>Sar</taxon>
        <taxon>Stramenopiles</taxon>
        <taxon>Ochrophyta</taxon>
        <taxon>Bacillariophyta</taxon>
        <taxon>Coscinodiscophyceae</taxon>
        <taxon>Chaetocerotophycidae</taxon>
        <taxon>Chaetocerotales</taxon>
        <taxon>Chaetocerotaceae</taxon>
        <taxon>Chaetoceros</taxon>
    </lineage>
</organism>
<evidence type="ECO:0000256" key="6">
    <source>
        <dbReference type="ARBA" id="ARBA00023306"/>
    </source>
</evidence>
<keyword evidence="1" id="KW-0132">Cell division</keyword>
<evidence type="ECO:0000259" key="8">
    <source>
        <dbReference type="Pfam" id="PF04049"/>
    </source>
</evidence>
<evidence type="ECO:0000256" key="4">
    <source>
        <dbReference type="ARBA" id="ARBA00022786"/>
    </source>
</evidence>
<evidence type="ECO:0000256" key="1">
    <source>
        <dbReference type="ARBA" id="ARBA00022618"/>
    </source>
</evidence>
<evidence type="ECO:0000256" key="3">
    <source>
        <dbReference type="ARBA" id="ARBA00022776"/>
    </source>
</evidence>
<dbReference type="AlphaFoldDB" id="A0A7S3V7V5"/>
<dbReference type="GO" id="GO:0005680">
    <property type="term" value="C:anaphase-promoting complex"/>
    <property type="evidence" value="ECO:0007669"/>
    <property type="project" value="InterPro"/>
</dbReference>
<dbReference type="InterPro" id="IPR011990">
    <property type="entry name" value="TPR-like_helical_dom_sf"/>
</dbReference>
<sequence>MNRKNMSMSMDITNNDHSIMMDKISSPQTPKRFAAVKTPINHWDLEGARENLRNATTILSQRGLKLASRWAAEQLNGLAPSPNPYQLPSMGVLHGAGSDLELYAKSIFDLGEFHRAAAILSLNPTEGEVYKPSGIRKVETKGGDLTILPPRDSLTSFGVYLRAYALFMAGEKRKEEEVLELRDPLERTAMKNVNLLQLLSELEDYYKKNMLDPFGLYVYGIVLKEAQKSPTPITTSSPRTIIYRGGVETPAAHTILIKSLIDYQYNWSAWLDLAELCVSDPSVHPEVDELLKPLSPHWMYHFFCVHVFLENRANENAVAVMEQLIHGTHDFGPGFFVSSPYLQWQLGAAYYDMRDFDAAKDHFDLLVGRDPQRLDQMDVYSNILYVKGDKIALSSLAHRAMKLDKYRPETCCIVANYYSSKSQHEKAVQYFQRALKLDRSYLSAWTLMGHEYIEMKNTAAAIEAYRRAVDINRRDVRAWYGLGQAYEIMTMPLYALFYFRKASELRPYDARMWCAMGGCYLALERRSDAIKCYERSVANNDAEGVATSKLAMLYRDDGDDEKAARCYLRHLQLRYQAQLSQPIALNEDHFIQKAITSVNVDEPEAEGLLYLACYYRDHNEFDMASLCCSRLLDYPGPEKEEGKALQRELRSIMDQRSSPPRCGNETFEFSP</sequence>
<reference evidence="9" key="1">
    <citation type="submission" date="2021-01" db="EMBL/GenBank/DDBJ databases">
        <authorList>
            <person name="Corre E."/>
            <person name="Pelletier E."/>
            <person name="Niang G."/>
            <person name="Scheremetjew M."/>
            <person name="Finn R."/>
            <person name="Kale V."/>
            <person name="Holt S."/>
            <person name="Cochrane G."/>
            <person name="Meng A."/>
            <person name="Brown T."/>
            <person name="Cohen L."/>
        </authorList>
    </citation>
    <scope>NUCLEOTIDE SEQUENCE</scope>
    <source>
        <strain evidence="9">MM31A-1</strain>
    </source>
</reference>
<name>A0A7S3V7V5_9STRA</name>
<dbReference type="GO" id="GO:0045842">
    <property type="term" value="P:positive regulation of mitotic metaphase/anaphase transition"/>
    <property type="evidence" value="ECO:0007669"/>
    <property type="project" value="TreeGrafter"/>
</dbReference>
<protein>
    <recommendedName>
        <fullName evidence="8">Cdc23 domain-containing protein</fullName>
    </recommendedName>
</protein>
<proteinExistence type="predicted"/>
<feature type="repeat" description="TPR" evidence="7">
    <location>
        <begin position="408"/>
        <end position="441"/>
    </location>
</feature>
<dbReference type="Gene3D" id="1.25.40.10">
    <property type="entry name" value="Tetratricopeptide repeat domain"/>
    <property type="match status" value="2"/>
</dbReference>
<dbReference type="SUPFAM" id="SSF48452">
    <property type="entry name" value="TPR-like"/>
    <property type="match status" value="2"/>
</dbReference>
<evidence type="ECO:0000256" key="2">
    <source>
        <dbReference type="ARBA" id="ARBA00022737"/>
    </source>
</evidence>
<dbReference type="Pfam" id="PF13181">
    <property type="entry name" value="TPR_8"/>
    <property type="match status" value="2"/>
</dbReference>
<feature type="domain" description="Cdc23" evidence="8">
    <location>
        <begin position="247"/>
        <end position="323"/>
    </location>
</feature>
<keyword evidence="3" id="KW-0498">Mitosis</keyword>
<feature type="repeat" description="TPR" evidence="7">
    <location>
        <begin position="476"/>
        <end position="509"/>
    </location>
</feature>
<evidence type="ECO:0000256" key="7">
    <source>
        <dbReference type="PROSITE-ProRule" id="PRU00339"/>
    </source>
</evidence>
<dbReference type="GO" id="GO:0031145">
    <property type="term" value="P:anaphase-promoting complex-dependent catabolic process"/>
    <property type="evidence" value="ECO:0007669"/>
    <property type="project" value="TreeGrafter"/>
</dbReference>
<dbReference type="Pfam" id="PF13176">
    <property type="entry name" value="TPR_7"/>
    <property type="match status" value="1"/>
</dbReference>
<keyword evidence="5 7" id="KW-0802">TPR repeat</keyword>
<feature type="repeat" description="TPR" evidence="7">
    <location>
        <begin position="340"/>
        <end position="373"/>
    </location>
</feature>
<dbReference type="PROSITE" id="PS50005">
    <property type="entry name" value="TPR"/>
    <property type="match status" value="4"/>
</dbReference>
<dbReference type="PANTHER" id="PTHR12558:SF10">
    <property type="entry name" value="CELL DIVISION CYCLE PROTEIN 23 HOMOLOG"/>
    <property type="match status" value="1"/>
</dbReference>
<dbReference type="EMBL" id="HBIO01009597">
    <property type="protein sequence ID" value="CAE0462559.1"/>
    <property type="molecule type" value="Transcribed_RNA"/>
</dbReference>
<feature type="domain" description="Cdc23" evidence="8">
    <location>
        <begin position="49"/>
        <end position="228"/>
    </location>
</feature>